<dbReference type="EMBL" id="BARS01032344">
    <property type="protein sequence ID" value="GAG27472.1"/>
    <property type="molecule type" value="Genomic_DNA"/>
</dbReference>
<evidence type="ECO:0000256" key="1">
    <source>
        <dbReference type="ARBA" id="ARBA00008791"/>
    </source>
</evidence>
<dbReference type="PANTHER" id="PTHR46268:SF6">
    <property type="entry name" value="UNIVERSAL STRESS PROTEIN UP12"/>
    <property type="match status" value="1"/>
</dbReference>
<dbReference type="PANTHER" id="PTHR46268">
    <property type="entry name" value="STRESS RESPONSE PROTEIN NHAX"/>
    <property type="match status" value="1"/>
</dbReference>
<evidence type="ECO:0000313" key="3">
    <source>
        <dbReference type="EMBL" id="GAG27472.1"/>
    </source>
</evidence>
<dbReference type="CDD" id="cd00293">
    <property type="entry name" value="USP-like"/>
    <property type="match status" value="1"/>
</dbReference>
<feature type="domain" description="UspA" evidence="2">
    <location>
        <begin position="16"/>
        <end position="101"/>
    </location>
</feature>
<sequence length="103" mass="11448">ELSGVSLNWGEYMQREEARRKRVAGEYLNEVENRLKASGISVRSEVLAGRANDEIVEYANKHPFSMIVMATHGRSGLSRLVYGSVAANIIHGVTCPLFMVKPK</sequence>
<feature type="non-terminal residue" evidence="3">
    <location>
        <position position="1"/>
    </location>
</feature>
<protein>
    <recommendedName>
        <fullName evidence="2">UspA domain-containing protein</fullName>
    </recommendedName>
</protein>
<organism evidence="3">
    <name type="scientific">marine sediment metagenome</name>
    <dbReference type="NCBI Taxonomy" id="412755"/>
    <lineage>
        <taxon>unclassified sequences</taxon>
        <taxon>metagenomes</taxon>
        <taxon>ecological metagenomes</taxon>
    </lineage>
</organism>
<name>X0WWB0_9ZZZZ</name>
<reference evidence="3" key="1">
    <citation type="journal article" date="2014" name="Front. Microbiol.">
        <title>High frequency of phylogenetically diverse reductive dehalogenase-homologous genes in deep subseafloor sedimentary metagenomes.</title>
        <authorList>
            <person name="Kawai M."/>
            <person name="Futagami T."/>
            <person name="Toyoda A."/>
            <person name="Takaki Y."/>
            <person name="Nishi S."/>
            <person name="Hori S."/>
            <person name="Arai W."/>
            <person name="Tsubouchi T."/>
            <person name="Morono Y."/>
            <person name="Uchiyama I."/>
            <person name="Ito T."/>
            <person name="Fujiyama A."/>
            <person name="Inagaki F."/>
            <person name="Takami H."/>
        </authorList>
    </citation>
    <scope>NUCLEOTIDE SEQUENCE</scope>
    <source>
        <strain evidence="3">Expedition CK06-06</strain>
    </source>
</reference>
<dbReference type="AlphaFoldDB" id="X0WWB0"/>
<gene>
    <name evidence="3" type="ORF">S01H1_50208</name>
</gene>
<dbReference type="InterPro" id="IPR014729">
    <property type="entry name" value="Rossmann-like_a/b/a_fold"/>
</dbReference>
<dbReference type="SUPFAM" id="SSF52402">
    <property type="entry name" value="Adenine nucleotide alpha hydrolases-like"/>
    <property type="match status" value="1"/>
</dbReference>
<accession>X0WWB0</accession>
<dbReference type="Pfam" id="PF00582">
    <property type="entry name" value="Usp"/>
    <property type="match status" value="1"/>
</dbReference>
<comment type="similarity">
    <text evidence="1">Belongs to the universal stress protein A family.</text>
</comment>
<evidence type="ECO:0000259" key="2">
    <source>
        <dbReference type="Pfam" id="PF00582"/>
    </source>
</evidence>
<dbReference type="InterPro" id="IPR006016">
    <property type="entry name" value="UspA"/>
</dbReference>
<dbReference type="PRINTS" id="PR01438">
    <property type="entry name" value="UNVRSLSTRESS"/>
</dbReference>
<comment type="caution">
    <text evidence="3">The sequence shown here is derived from an EMBL/GenBank/DDBJ whole genome shotgun (WGS) entry which is preliminary data.</text>
</comment>
<dbReference type="Gene3D" id="3.40.50.620">
    <property type="entry name" value="HUPs"/>
    <property type="match status" value="1"/>
</dbReference>
<proteinExistence type="inferred from homology"/>
<dbReference type="InterPro" id="IPR006015">
    <property type="entry name" value="Universal_stress_UspA"/>
</dbReference>